<sequence>MADPDAVQWIGIVSALVLLITLLRQIRVQWTSRDVEGVSGWLFAGQMCASAGFLCYSWLIGDTVFIFINVMGLTTALLGQGIYWYKRRLLQAGDTKHTGRRTGRPRPPLSAAWHPRRLRRARVAGQQPVAHQAALERGLLHPRA</sequence>
<feature type="transmembrane region" description="Helical" evidence="1">
    <location>
        <begin position="38"/>
        <end position="59"/>
    </location>
</feature>
<dbReference type="InterPro" id="IPR004316">
    <property type="entry name" value="SWEET_rpt"/>
</dbReference>
<dbReference type="Proteomes" id="UP001156836">
    <property type="component" value="Unassembled WGS sequence"/>
</dbReference>
<accession>A0ABQ6BVM8</accession>
<evidence type="ECO:0000313" key="3">
    <source>
        <dbReference type="Proteomes" id="UP001156836"/>
    </source>
</evidence>
<feature type="transmembrane region" description="Helical" evidence="1">
    <location>
        <begin position="65"/>
        <end position="85"/>
    </location>
</feature>
<dbReference type="EMBL" id="BSOZ01000039">
    <property type="protein sequence ID" value="GLS05225.1"/>
    <property type="molecule type" value="Genomic_DNA"/>
</dbReference>
<dbReference type="Gene3D" id="1.20.1280.290">
    <property type="match status" value="1"/>
</dbReference>
<evidence type="ECO:0000313" key="2">
    <source>
        <dbReference type="EMBL" id="GLS05225.1"/>
    </source>
</evidence>
<reference evidence="3" key="1">
    <citation type="journal article" date="2019" name="Int. J. Syst. Evol. Microbiol.">
        <title>The Global Catalogue of Microorganisms (GCM) 10K type strain sequencing project: providing services to taxonomists for standard genome sequencing and annotation.</title>
        <authorList>
            <consortium name="The Broad Institute Genomics Platform"/>
            <consortium name="The Broad Institute Genome Sequencing Center for Infectious Disease"/>
            <person name="Wu L."/>
            <person name="Ma J."/>
        </authorList>
    </citation>
    <scope>NUCLEOTIDE SEQUENCE [LARGE SCALE GENOMIC DNA]</scope>
    <source>
        <strain evidence="3">NBRC 104970</strain>
    </source>
</reference>
<comment type="caution">
    <text evidence="2">The sequence shown here is derived from an EMBL/GenBank/DDBJ whole genome shotgun (WGS) entry which is preliminary data.</text>
</comment>
<dbReference type="RefSeq" id="WP_284208426.1">
    <property type="nucleotide sequence ID" value="NZ_BSOZ01000039.1"/>
</dbReference>
<proteinExistence type="predicted"/>
<gene>
    <name evidence="2" type="ORF">GCM10007860_23750</name>
</gene>
<keyword evidence="1" id="KW-0812">Transmembrane</keyword>
<keyword evidence="1" id="KW-1133">Transmembrane helix</keyword>
<dbReference type="Pfam" id="PF03083">
    <property type="entry name" value="MtN3_slv"/>
    <property type="match status" value="1"/>
</dbReference>
<evidence type="ECO:0000256" key="1">
    <source>
        <dbReference type="SAM" id="Phobius"/>
    </source>
</evidence>
<feature type="transmembrane region" description="Helical" evidence="1">
    <location>
        <begin position="6"/>
        <end position="26"/>
    </location>
</feature>
<protein>
    <submittedName>
        <fullName evidence="2">Uncharacterized protein</fullName>
    </submittedName>
</protein>
<keyword evidence="3" id="KW-1185">Reference proteome</keyword>
<name>A0ABQ6BVM8_9NEIS</name>
<keyword evidence="1" id="KW-0472">Membrane</keyword>
<organism evidence="2 3">
    <name type="scientific">Chitiniphilus shinanonensis</name>
    <dbReference type="NCBI Taxonomy" id="553088"/>
    <lineage>
        <taxon>Bacteria</taxon>
        <taxon>Pseudomonadati</taxon>
        <taxon>Pseudomonadota</taxon>
        <taxon>Betaproteobacteria</taxon>
        <taxon>Neisseriales</taxon>
        <taxon>Chitinibacteraceae</taxon>
        <taxon>Chitiniphilus</taxon>
    </lineage>
</organism>